<name>A0A1F4NTC3_UNCK3</name>
<feature type="domain" description="PEP-utilising enzyme mobile" evidence="4">
    <location>
        <begin position="439"/>
        <end position="509"/>
    </location>
</feature>
<keyword evidence="3" id="KW-0067">ATP-binding</keyword>
<dbReference type="Pfam" id="PF00391">
    <property type="entry name" value="PEP-utilizers"/>
    <property type="match status" value="1"/>
</dbReference>
<evidence type="ECO:0000313" key="6">
    <source>
        <dbReference type="Proteomes" id="UP000176651"/>
    </source>
</evidence>
<evidence type="ECO:0000256" key="1">
    <source>
        <dbReference type="ARBA" id="ARBA00007837"/>
    </source>
</evidence>
<organism evidence="5 6">
    <name type="scientific">candidate division Kazan bacterium RBG_13_50_9</name>
    <dbReference type="NCBI Taxonomy" id="1798535"/>
    <lineage>
        <taxon>Bacteria</taxon>
        <taxon>Bacteria division Kazan-3B-28</taxon>
    </lineage>
</organism>
<dbReference type="PANTHER" id="PTHR43030:SF1">
    <property type="entry name" value="PHOSPHOENOLPYRUVATE SYNTHASE"/>
    <property type="match status" value="1"/>
</dbReference>
<dbReference type="InterPro" id="IPR008279">
    <property type="entry name" value="PEP-util_enz_mobile_dom"/>
</dbReference>
<dbReference type="Gene3D" id="3.50.30.10">
    <property type="entry name" value="Phosphohistidine domain"/>
    <property type="match status" value="1"/>
</dbReference>
<protein>
    <recommendedName>
        <fullName evidence="4">PEP-utilising enzyme mobile domain-containing protein</fullName>
    </recommendedName>
</protein>
<dbReference type="EMBL" id="META01000001">
    <property type="protein sequence ID" value="OGB74558.1"/>
    <property type="molecule type" value="Genomic_DNA"/>
</dbReference>
<evidence type="ECO:0000313" key="5">
    <source>
        <dbReference type="EMBL" id="OGB74558.1"/>
    </source>
</evidence>
<dbReference type="Proteomes" id="UP000176651">
    <property type="component" value="Unassembled WGS sequence"/>
</dbReference>
<comment type="similarity">
    <text evidence="1">Belongs to the PEP-utilizing enzyme family.</text>
</comment>
<dbReference type="InterPro" id="IPR006319">
    <property type="entry name" value="PEP_synth"/>
</dbReference>
<reference evidence="5 6" key="1">
    <citation type="journal article" date="2016" name="Nat. Commun.">
        <title>Thousands of microbial genomes shed light on interconnected biogeochemical processes in an aquifer system.</title>
        <authorList>
            <person name="Anantharaman K."/>
            <person name="Brown C.T."/>
            <person name="Hug L.A."/>
            <person name="Sharon I."/>
            <person name="Castelle C.J."/>
            <person name="Probst A.J."/>
            <person name="Thomas B.C."/>
            <person name="Singh A."/>
            <person name="Wilkins M.J."/>
            <person name="Karaoz U."/>
            <person name="Brodie E.L."/>
            <person name="Williams K.H."/>
            <person name="Hubbard S.S."/>
            <person name="Banfield J.F."/>
        </authorList>
    </citation>
    <scope>NUCLEOTIDE SEQUENCE [LARGE SCALE GENOMIC DNA]</scope>
</reference>
<accession>A0A1F4NTC3</accession>
<evidence type="ECO:0000256" key="3">
    <source>
        <dbReference type="ARBA" id="ARBA00022840"/>
    </source>
</evidence>
<dbReference type="GO" id="GO:0008986">
    <property type="term" value="F:pyruvate, water dikinase activity"/>
    <property type="evidence" value="ECO:0007669"/>
    <property type="project" value="InterPro"/>
</dbReference>
<dbReference type="SUPFAM" id="SSF52009">
    <property type="entry name" value="Phosphohistidine domain"/>
    <property type="match status" value="1"/>
</dbReference>
<dbReference type="InterPro" id="IPR036637">
    <property type="entry name" value="Phosphohistidine_dom_sf"/>
</dbReference>
<dbReference type="PROSITE" id="PS00370">
    <property type="entry name" value="PEP_ENZYMES_PHOS_SITE"/>
    <property type="match status" value="1"/>
</dbReference>
<comment type="caution">
    <text evidence="5">The sequence shown here is derived from an EMBL/GenBank/DDBJ whole genome shotgun (WGS) entry which is preliminary data.</text>
</comment>
<gene>
    <name evidence="5" type="ORF">A2V68_03075</name>
</gene>
<dbReference type="AlphaFoldDB" id="A0A1F4NTC3"/>
<evidence type="ECO:0000256" key="2">
    <source>
        <dbReference type="ARBA" id="ARBA00022741"/>
    </source>
</evidence>
<evidence type="ECO:0000259" key="4">
    <source>
        <dbReference type="Pfam" id="PF00391"/>
    </source>
</evidence>
<dbReference type="InterPro" id="IPR018274">
    <property type="entry name" value="PEP_util_AS"/>
</dbReference>
<dbReference type="GO" id="GO:0005524">
    <property type="term" value="F:ATP binding"/>
    <property type="evidence" value="ECO:0007669"/>
    <property type="project" value="UniProtKB-KW"/>
</dbReference>
<keyword evidence="2" id="KW-0547">Nucleotide-binding</keyword>
<dbReference type="PANTHER" id="PTHR43030">
    <property type="entry name" value="PHOSPHOENOLPYRUVATE SYNTHASE"/>
    <property type="match status" value="1"/>
</dbReference>
<proteinExistence type="inferred from homology"/>
<sequence>MALKFSLDRGGMHIYPWYISEISSTRDIAKITDGTVVKESFFVIEKDFLKGYYDIESTNKIGEYLFKRIKDDPDFYKEIIDNIYKYSRELEEFSTRVSQMKNLKQLGNEELVATYREYVDRLNELRVWGWVPPFVDGLEISYLTNYISEKLREHLKTLGREDKFGEYYSILSSSEKMSEVQQEELARLKIILDIEGQTDAKETSTAIQAGDPDAIQTHYPDIYKLLAEHTQQFGWLPYAFSGPAMTIEQLLGLISDNLKAGDIKAQQDKLISHYKNIGQEKQAIATEIKLPAQLEYLLNVSAELMFIKDYRKGIYQKSYVAMDGIMAEIAHRLGLGIKGVKYMILPEVEEALANEQKAQDYVKRVELRMEKCCFLSRDGKIQVFEGKACDELIAKLIPSTDEEAESDNITEIRGMVAYSGKVQGTVKIVLVKKDIAKMKRGDILVSSATNPDLIVAMKKAAAFVTDMGGITSHAAIVSRELKKPCVVGTKRATHILKDGDLIEVDANEGIVRIIKRIK</sequence>
<dbReference type="STRING" id="1798535.A2V68_03075"/>